<evidence type="ECO:0000313" key="4">
    <source>
        <dbReference type="EMBL" id="KNC65750.1"/>
    </source>
</evidence>
<dbReference type="NCBIfam" id="TIGR03696">
    <property type="entry name" value="Rhs_assc_core"/>
    <property type="match status" value="1"/>
</dbReference>
<dbReference type="PATRIC" id="fig|43658.6.peg.2835"/>
<accession>A0A0L0EN05</accession>
<dbReference type="Pfam" id="PF25023">
    <property type="entry name" value="TEN_YD-shell"/>
    <property type="match status" value="1"/>
</dbReference>
<comment type="caution">
    <text evidence="4">The sequence shown here is derived from an EMBL/GenBank/DDBJ whole genome shotgun (WGS) entry which is preliminary data.</text>
</comment>
<proteinExistence type="predicted"/>
<dbReference type="InterPro" id="IPR022385">
    <property type="entry name" value="Rhs_assc_core"/>
</dbReference>
<organism evidence="4 5">
    <name type="scientific">Pseudoalteromonas rubra</name>
    <dbReference type="NCBI Taxonomy" id="43658"/>
    <lineage>
        <taxon>Bacteria</taxon>
        <taxon>Pseudomonadati</taxon>
        <taxon>Pseudomonadota</taxon>
        <taxon>Gammaproteobacteria</taxon>
        <taxon>Alteromonadales</taxon>
        <taxon>Pseudoalteromonadaceae</taxon>
        <taxon>Pseudoalteromonas</taxon>
    </lineage>
</organism>
<evidence type="ECO:0000313" key="5">
    <source>
        <dbReference type="Proteomes" id="UP000036850"/>
    </source>
</evidence>
<name>A0A0L0EN05_9GAMM</name>
<feature type="region of interest" description="Disordered" evidence="2">
    <location>
        <begin position="245"/>
        <end position="289"/>
    </location>
</feature>
<gene>
    <name evidence="4" type="ORF">AC626_21215</name>
</gene>
<dbReference type="Proteomes" id="UP000036850">
    <property type="component" value="Unassembled WGS sequence"/>
</dbReference>
<keyword evidence="1" id="KW-0677">Repeat</keyword>
<feature type="compositionally biased region" description="Basic and acidic residues" evidence="2">
    <location>
        <begin position="260"/>
        <end position="274"/>
    </location>
</feature>
<feature type="domain" description="Teneurin-like YD-shell" evidence="3">
    <location>
        <begin position="22"/>
        <end position="143"/>
    </location>
</feature>
<dbReference type="InterPro" id="IPR056823">
    <property type="entry name" value="TEN-like_YD-shell"/>
</dbReference>
<reference evidence="5" key="1">
    <citation type="submission" date="2015-07" db="EMBL/GenBank/DDBJ databases">
        <title>Draft genome sequence of a Pseudoalteromonas rubra strain, OCN096, isolated from Kaneohe Bay, Oahu, Hawaii.</title>
        <authorList>
            <person name="Beurmann S."/>
            <person name="Ushijima B."/>
            <person name="Belcaid M."/>
            <person name="Callahan S.M."/>
            <person name="Aeby G.S."/>
        </authorList>
    </citation>
    <scope>NUCLEOTIDE SEQUENCE [LARGE SCALE GENOMIC DNA]</scope>
    <source>
        <strain evidence="5">OCN096</strain>
    </source>
</reference>
<dbReference type="EMBL" id="LFZX01000234">
    <property type="protein sequence ID" value="KNC65750.1"/>
    <property type="molecule type" value="Genomic_DNA"/>
</dbReference>
<evidence type="ECO:0000259" key="3">
    <source>
        <dbReference type="Pfam" id="PF25023"/>
    </source>
</evidence>
<dbReference type="PANTHER" id="PTHR32305:SF15">
    <property type="entry name" value="PROTEIN RHSA-RELATED"/>
    <property type="match status" value="1"/>
</dbReference>
<dbReference type="PANTHER" id="PTHR32305">
    <property type="match status" value="1"/>
</dbReference>
<dbReference type="Gene3D" id="2.180.10.10">
    <property type="entry name" value="RHS repeat-associated core"/>
    <property type="match status" value="1"/>
</dbReference>
<dbReference type="AlphaFoldDB" id="A0A0L0EN05"/>
<protein>
    <recommendedName>
        <fullName evidence="3">Teneurin-like YD-shell domain-containing protein</fullName>
    </recommendedName>
</protein>
<evidence type="ECO:0000256" key="2">
    <source>
        <dbReference type="SAM" id="MobiDB-lite"/>
    </source>
</evidence>
<dbReference type="InterPro" id="IPR050708">
    <property type="entry name" value="T6SS_VgrG/RHS"/>
</dbReference>
<sequence>MEFVRYGGQSTWVSKRYIAGKVLITTVNNQATTRFMLDDHLGSTHVIADASGKKEQVMSFDVFGARRNATTWARDYSDQNKFTSKLTLRGYTGHEQMDEVGLVHMGGRIYDPILGRFLQADPMVQAPNNIQNLNRYSYVVNNPLNKTDPSGYIFATIAVWALNAAISQGIITGVTATVLSGLLTAYSYYGYAKLAVGIIQAANQGGTALANFAGGWAKGFAKGQAVTCMLNMAAGGGCIDGLETKQQGSADTDGNPNPQKQRETEKTPEVKDTRSASSTGPVKDLTEEQVNDINKTLSELQSKLDKKNNSGGFNTAEEVAEWFHDNVHPLSEKYDMEIGAEIFKNDMVYNPKLGQVETKFYGGSIVTDFMHDSVTVSDSTFGNFKPVSDWHSHGFSNIGFTAGADTSTVTSGSMSVVFLSRGPSGGDVSLWSYKTGGTTTKLCGKKCN</sequence>
<evidence type="ECO:0000256" key="1">
    <source>
        <dbReference type="ARBA" id="ARBA00022737"/>
    </source>
</evidence>
<feature type="compositionally biased region" description="Polar residues" evidence="2">
    <location>
        <begin position="245"/>
        <end position="259"/>
    </location>
</feature>